<dbReference type="EMBL" id="BX548175">
    <property type="protein sequence ID" value="CAX32301.1"/>
    <property type="molecule type" value="Genomic_DNA"/>
</dbReference>
<proteinExistence type="predicted"/>
<evidence type="ECO:0000313" key="2">
    <source>
        <dbReference type="Proteomes" id="UP000001423"/>
    </source>
</evidence>
<gene>
    <name evidence="1" type="ordered locus">PMT_2783</name>
</gene>
<dbReference type="HOGENOM" id="CLU_2772607_0_0_3"/>
<dbReference type="KEGG" id="pmt:PMT_2783"/>
<organism evidence="1 2">
    <name type="scientific">Prochlorococcus marinus (strain MIT 9313)</name>
    <dbReference type="NCBI Taxonomy" id="74547"/>
    <lineage>
        <taxon>Bacteria</taxon>
        <taxon>Bacillati</taxon>
        <taxon>Cyanobacteriota</taxon>
        <taxon>Cyanophyceae</taxon>
        <taxon>Synechococcales</taxon>
        <taxon>Prochlorococcaceae</taxon>
        <taxon>Prochlorococcus</taxon>
    </lineage>
</organism>
<accession>B9ESF6</accession>
<name>B9ESF6_PROMM</name>
<dbReference type="Proteomes" id="UP000001423">
    <property type="component" value="Chromosome"/>
</dbReference>
<keyword evidence="2" id="KW-1185">Reference proteome</keyword>
<reference evidence="1 2" key="1">
    <citation type="journal article" date="2003" name="Nature">
        <title>Genome divergence in two Prochlorococcus ecotypes reflects oceanic niche differentiation.</title>
        <authorList>
            <person name="Rocap G."/>
            <person name="Larimer F.W."/>
            <person name="Lamerdin J.E."/>
            <person name="Malfatti S."/>
            <person name="Chain P."/>
            <person name="Ahlgren N.A."/>
            <person name="Arellano A."/>
            <person name="Coleman M."/>
            <person name="Hauser L."/>
            <person name="Hess W.R."/>
            <person name="Johnson Z.I."/>
            <person name="Land M.L."/>
            <person name="Lindell D."/>
            <person name="Post A.F."/>
            <person name="Regala W."/>
            <person name="Shah M."/>
            <person name="Shaw S.L."/>
            <person name="Steglich C."/>
            <person name="Sullivan M.B."/>
            <person name="Ting C.S."/>
            <person name="Tolonen A."/>
            <person name="Webb E.A."/>
            <person name="Zinser E.R."/>
            <person name="Chisholm S.W."/>
        </authorList>
    </citation>
    <scope>NUCLEOTIDE SEQUENCE [LARGE SCALE GENOMIC DNA]</scope>
    <source>
        <strain evidence="2">MIT 9313</strain>
    </source>
</reference>
<dbReference type="AlphaFoldDB" id="B9ESF6"/>
<evidence type="ECO:0000313" key="1">
    <source>
        <dbReference type="EMBL" id="CAX32301.1"/>
    </source>
</evidence>
<protein>
    <submittedName>
        <fullName evidence="1">Uncharacterized protein</fullName>
    </submittedName>
</protein>
<sequence length="69" mass="8017">MINIVTLPQHLHCFDQTDSDHLNFGASRYFFCKGQSLEKLQKILLAAVFKRNFPVEESPKQLKTLLLRV</sequence>